<sequence length="145" mass="16422">MMGKNVKETRKKLICGNCIRVEINVFFHACNGKNPNFFTTDVKEDISFDSGSHVYLESRLSVQETIYQASSADHYFSLFFTISANNMLDFGEIMKSRDLQGRVVALPCKKKLSSSLSSSRLSNISRNPSAEVRCISNKITYFKEL</sequence>
<name>A0AA39FT20_MICHY</name>
<evidence type="ECO:0000313" key="2">
    <source>
        <dbReference type="Proteomes" id="UP001168972"/>
    </source>
</evidence>
<dbReference type="EMBL" id="JAQQBR010000005">
    <property type="protein sequence ID" value="KAK0174991.1"/>
    <property type="molecule type" value="Genomic_DNA"/>
</dbReference>
<proteinExistence type="predicted"/>
<accession>A0AA39FT20</accession>
<dbReference type="AlphaFoldDB" id="A0AA39FT20"/>
<evidence type="ECO:0000313" key="1">
    <source>
        <dbReference type="EMBL" id="KAK0174991.1"/>
    </source>
</evidence>
<dbReference type="Proteomes" id="UP001168972">
    <property type="component" value="Unassembled WGS sequence"/>
</dbReference>
<comment type="caution">
    <text evidence="1">The sequence shown here is derived from an EMBL/GenBank/DDBJ whole genome shotgun (WGS) entry which is preliminary data.</text>
</comment>
<gene>
    <name evidence="1" type="ORF">PV327_008777</name>
</gene>
<reference evidence="1" key="1">
    <citation type="journal article" date="2023" name="bioRxiv">
        <title>Scaffold-level genome assemblies of two parasitoid biocontrol wasps reveal the parthenogenesis mechanism and an associated novel virus.</title>
        <authorList>
            <person name="Inwood S."/>
            <person name="Skelly J."/>
            <person name="Guhlin J."/>
            <person name="Harrop T."/>
            <person name="Goldson S."/>
            <person name="Dearden P."/>
        </authorList>
    </citation>
    <scope>NUCLEOTIDE SEQUENCE</scope>
    <source>
        <strain evidence="1">Lincoln</strain>
        <tissue evidence="1">Whole body</tissue>
    </source>
</reference>
<reference evidence="1" key="2">
    <citation type="submission" date="2023-03" db="EMBL/GenBank/DDBJ databases">
        <authorList>
            <person name="Inwood S.N."/>
            <person name="Skelly J.G."/>
            <person name="Guhlin J."/>
            <person name="Harrop T.W.R."/>
            <person name="Goldson S.G."/>
            <person name="Dearden P.K."/>
        </authorList>
    </citation>
    <scope>NUCLEOTIDE SEQUENCE</scope>
    <source>
        <strain evidence="1">Lincoln</strain>
        <tissue evidence="1">Whole body</tissue>
    </source>
</reference>
<protein>
    <submittedName>
        <fullName evidence="1">Uncharacterized protein</fullName>
    </submittedName>
</protein>
<keyword evidence="2" id="KW-1185">Reference proteome</keyword>
<organism evidence="1 2">
    <name type="scientific">Microctonus hyperodae</name>
    <name type="common">Parasitoid wasp</name>
    <dbReference type="NCBI Taxonomy" id="165561"/>
    <lineage>
        <taxon>Eukaryota</taxon>
        <taxon>Metazoa</taxon>
        <taxon>Ecdysozoa</taxon>
        <taxon>Arthropoda</taxon>
        <taxon>Hexapoda</taxon>
        <taxon>Insecta</taxon>
        <taxon>Pterygota</taxon>
        <taxon>Neoptera</taxon>
        <taxon>Endopterygota</taxon>
        <taxon>Hymenoptera</taxon>
        <taxon>Apocrita</taxon>
        <taxon>Ichneumonoidea</taxon>
        <taxon>Braconidae</taxon>
        <taxon>Euphorinae</taxon>
        <taxon>Microctonus</taxon>
    </lineage>
</organism>